<keyword evidence="2" id="KW-1185">Reference proteome</keyword>
<dbReference type="InParanoid" id="E9E9T9"/>
<gene>
    <name evidence="1" type="ORF">MAC_06637</name>
</gene>
<dbReference type="STRING" id="655827.E9E9T9"/>
<protein>
    <submittedName>
        <fullName evidence="1">Uncharacterized protein</fullName>
    </submittedName>
</protein>
<dbReference type="OrthoDB" id="5050740at2759"/>
<dbReference type="AlphaFoldDB" id="E9E9T9"/>
<evidence type="ECO:0000313" key="2">
    <source>
        <dbReference type="Proteomes" id="UP000002499"/>
    </source>
</evidence>
<dbReference type="HOGENOM" id="CLU_2513098_0_0_1"/>
<organism evidence="2">
    <name type="scientific">Metarhizium acridum (strain CQMa 102)</name>
    <dbReference type="NCBI Taxonomy" id="655827"/>
    <lineage>
        <taxon>Eukaryota</taxon>
        <taxon>Fungi</taxon>
        <taxon>Dikarya</taxon>
        <taxon>Ascomycota</taxon>
        <taxon>Pezizomycotina</taxon>
        <taxon>Sordariomycetes</taxon>
        <taxon>Hypocreomycetidae</taxon>
        <taxon>Hypocreales</taxon>
        <taxon>Clavicipitaceae</taxon>
        <taxon>Metarhizium</taxon>
    </lineage>
</organism>
<sequence length="85" mass="8776">MVTSGKTEHVDQYHLTDMIVVRVEGKGGDQKADMNVHVPDVGSGVCNNSTKVGGAMAGALDGILGGIFTLASNVWAVAETFGDKV</sequence>
<accession>E9E9T9</accession>
<dbReference type="Proteomes" id="UP000002499">
    <property type="component" value="Unassembled WGS sequence"/>
</dbReference>
<name>E9E9T9_METAQ</name>
<dbReference type="EMBL" id="GL698529">
    <property type="protein sequence ID" value="EFY87290.1"/>
    <property type="molecule type" value="Genomic_DNA"/>
</dbReference>
<reference evidence="1 2" key="1">
    <citation type="journal article" date="2011" name="PLoS Genet.">
        <title>Genome sequencing and comparative transcriptomics of the model entomopathogenic fungi Metarhizium anisopliae and M. acridum.</title>
        <authorList>
            <person name="Gao Q."/>
            <person name="Jin K."/>
            <person name="Ying S.H."/>
            <person name="Zhang Y."/>
            <person name="Xiao G."/>
            <person name="Shang Y."/>
            <person name="Duan Z."/>
            <person name="Hu X."/>
            <person name="Xie X.Q."/>
            <person name="Zhou G."/>
            <person name="Peng G."/>
            <person name="Luo Z."/>
            <person name="Huang W."/>
            <person name="Wang B."/>
            <person name="Fang W."/>
            <person name="Wang S."/>
            <person name="Zhong Y."/>
            <person name="Ma L.J."/>
            <person name="St Leger R.J."/>
            <person name="Zhao G.P."/>
            <person name="Pei Y."/>
            <person name="Feng M.G."/>
            <person name="Xia Y."/>
            <person name="Wang C."/>
        </authorList>
    </citation>
    <scope>NUCLEOTIDE SEQUENCE [LARGE SCALE GENOMIC DNA]</scope>
    <source>
        <strain evidence="1 2">CQMa 102</strain>
    </source>
</reference>
<evidence type="ECO:0000313" key="1">
    <source>
        <dbReference type="EMBL" id="EFY87290.1"/>
    </source>
</evidence>
<proteinExistence type="predicted"/>